<evidence type="ECO:0000256" key="1">
    <source>
        <dbReference type="SAM" id="Coils"/>
    </source>
</evidence>
<keyword evidence="1" id="KW-0175">Coiled coil</keyword>
<dbReference type="Proteomes" id="UP000522331">
    <property type="component" value="Unassembled WGS sequence"/>
</dbReference>
<dbReference type="InterPro" id="IPR031478">
    <property type="entry name" value="SPATA1_C"/>
</dbReference>
<keyword evidence="5" id="KW-1185">Reference proteome</keyword>
<organism evidence="4 5">
    <name type="scientific">Leucopsar rothschildi</name>
    <name type="common">Bali myna</name>
    <name type="synonym">Rothschild's mynah</name>
    <dbReference type="NCBI Taxonomy" id="127929"/>
    <lineage>
        <taxon>Eukaryota</taxon>
        <taxon>Metazoa</taxon>
        <taxon>Chordata</taxon>
        <taxon>Craniata</taxon>
        <taxon>Vertebrata</taxon>
        <taxon>Euteleostomi</taxon>
        <taxon>Archelosauria</taxon>
        <taxon>Archosauria</taxon>
        <taxon>Dinosauria</taxon>
        <taxon>Saurischia</taxon>
        <taxon>Theropoda</taxon>
        <taxon>Coelurosauria</taxon>
        <taxon>Aves</taxon>
        <taxon>Neognathae</taxon>
        <taxon>Neoaves</taxon>
        <taxon>Telluraves</taxon>
        <taxon>Australaves</taxon>
        <taxon>Passeriformes</taxon>
        <taxon>Sturnidae</taxon>
        <taxon>Leucopsar</taxon>
    </lineage>
</organism>
<comment type="caution">
    <text evidence="4">The sequence shown here is derived from an EMBL/GenBank/DDBJ whole genome shotgun (WGS) entry which is preliminary data.</text>
</comment>
<dbReference type="PANTHER" id="PTHR14421:SF3">
    <property type="entry name" value="SPERMATOGENESIS-ASSOCIATED PROTEIN 1"/>
    <property type="match status" value="1"/>
</dbReference>
<dbReference type="EMBL" id="VZTC01004695">
    <property type="protein sequence ID" value="NXB47957.1"/>
    <property type="molecule type" value="Genomic_DNA"/>
</dbReference>
<evidence type="ECO:0000313" key="4">
    <source>
        <dbReference type="EMBL" id="NXB47957.1"/>
    </source>
</evidence>
<gene>
    <name evidence="4" type="primary">Spata1</name>
    <name evidence="4" type="ORF">LEUROT_R13015</name>
</gene>
<dbReference type="PANTHER" id="PTHR14421">
    <property type="entry name" value="SPERMATOGENESIS-ASSOCIATED PROTEIN 1"/>
    <property type="match status" value="1"/>
</dbReference>
<protein>
    <submittedName>
        <fullName evidence="4">SPAT1 protein</fullName>
    </submittedName>
</protein>
<dbReference type="InterPro" id="IPR039062">
    <property type="entry name" value="SPAT1"/>
</dbReference>
<feature type="domain" description="Spermatogenesis-associated protein 1 C-terminal" evidence="3">
    <location>
        <begin position="245"/>
        <end position="391"/>
    </location>
</feature>
<name>A0A7K8E938_LEURO</name>
<feature type="compositionally biased region" description="Basic and acidic residues" evidence="2">
    <location>
        <begin position="185"/>
        <end position="206"/>
    </location>
</feature>
<dbReference type="AlphaFoldDB" id="A0A7K8E938"/>
<proteinExistence type="predicted"/>
<evidence type="ECO:0000313" key="5">
    <source>
        <dbReference type="Proteomes" id="UP000522331"/>
    </source>
</evidence>
<feature type="non-terminal residue" evidence="4">
    <location>
        <position position="1"/>
    </location>
</feature>
<feature type="region of interest" description="Disordered" evidence="2">
    <location>
        <begin position="181"/>
        <end position="218"/>
    </location>
</feature>
<feature type="coiled-coil region" evidence="1">
    <location>
        <begin position="236"/>
        <end position="274"/>
    </location>
</feature>
<evidence type="ECO:0000256" key="2">
    <source>
        <dbReference type="SAM" id="MobiDB-lite"/>
    </source>
</evidence>
<reference evidence="4 5" key="1">
    <citation type="submission" date="2019-09" db="EMBL/GenBank/DDBJ databases">
        <title>Bird 10,000 Genomes (B10K) Project - Family phase.</title>
        <authorList>
            <person name="Zhang G."/>
        </authorList>
    </citation>
    <scope>NUCLEOTIDE SEQUENCE [LARGE SCALE GENOMIC DNA]</scope>
    <source>
        <strain evidence="4">B10K-DU-002-02</strain>
        <tissue evidence="4">Muscle</tissue>
    </source>
</reference>
<sequence>LVELHVFYVPAEVWNFKLNTVPVALTSKFISAGFIRVSPHITLRVLRERLGEYLGGVTVTDKFRFLKCIGKKLAVVKAEQETELELKSFAPPYALYPELYLLPGVEYFEDVYPLPSSTQQKHHIIEEANRFGHGSRLSSLSQQKPEKSKPFLESIRSRHQVENLKVPSPVEWDEKETVPVLHTNSKQDNKNRIPEKQFGNKDENKPNHLTSPKEYISPPSPPFLALTVNPAQVPVIQAAKNKMVEQLQEIKKDRRHMEKTREELIRKAKGLREQNKLRRYHVREEWKKKYFETKKATVSLEDTLNKLRQDLELYHHKLLLQLEARDSQKRLNNTTTSKNYTIIRIATVQHELDQLRRKLDDTKMRLLIEIKMRKQAASDLGALRAELTQKKIHSSLMLQSRK</sequence>
<accession>A0A7K8E938</accession>
<dbReference type="Pfam" id="PF15743">
    <property type="entry name" value="SPATA1_C"/>
    <property type="match status" value="1"/>
</dbReference>
<feature type="non-terminal residue" evidence="4">
    <location>
        <position position="402"/>
    </location>
</feature>
<evidence type="ECO:0000259" key="3">
    <source>
        <dbReference type="Pfam" id="PF15743"/>
    </source>
</evidence>